<dbReference type="PRINTS" id="PR00455">
    <property type="entry name" value="HTHTETR"/>
</dbReference>
<dbReference type="AlphaFoldDB" id="A0A7W5B9K4"/>
<dbReference type="Proteomes" id="UP000541535">
    <property type="component" value="Unassembled WGS sequence"/>
</dbReference>
<keyword evidence="8" id="KW-1185">Reference proteome</keyword>
<keyword evidence="1" id="KW-0678">Repressor</keyword>
<evidence type="ECO:0000256" key="2">
    <source>
        <dbReference type="ARBA" id="ARBA00023015"/>
    </source>
</evidence>
<dbReference type="Pfam" id="PF13977">
    <property type="entry name" value="TetR_C_6"/>
    <property type="match status" value="1"/>
</dbReference>
<comment type="caution">
    <text evidence="7">The sequence shown here is derived from an EMBL/GenBank/DDBJ whole genome shotgun (WGS) entry which is preliminary data.</text>
</comment>
<dbReference type="SUPFAM" id="SSF46689">
    <property type="entry name" value="Homeodomain-like"/>
    <property type="match status" value="1"/>
</dbReference>
<keyword evidence="4" id="KW-0804">Transcription</keyword>
<dbReference type="InterPro" id="IPR009057">
    <property type="entry name" value="Homeodomain-like_sf"/>
</dbReference>
<dbReference type="PROSITE" id="PS50977">
    <property type="entry name" value="HTH_TETR_2"/>
    <property type="match status" value="1"/>
</dbReference>
<dbReference type="InterPro" id="IPR036271">
    <property type="entry name" value="Tet_transcr_reg_TetR-rel_C_sf"/>
</dbReference>
<organism evidence="7 8">
    <name type="scientific">Pseudoduganella violacea</name>
    <dbReference type="NCBI Taxonomy" id="1715466"/>
    <lineage>
        <taxon>Bacteria</taxon>
        <taxon>Pseudomonadati</taxon>
        <taxon>Pseudomonadota</taxon>
        <taxon>Betaproteobacteria</taxon>
        <taxon>Burkholderiales</taxon>
        <taxon>Oxalobacteraceae</taxon>
        <taxon>Telluria group</taxon>
        <taxon>Pseudoduganella</taxon>
    </lineage>
</organism>
<dbReference type="PANTHER" id="PTHR30055:SF234">
    <property type="entry name" value="HTH-TYPE TRANSCRIPTIONAL REGULATOR BETI"/>
    <property type="match status" value="1"/>
</dbReference>
<dbReference type="PANTHER" id="PTHR30055">
    <property type="entry name" value="HTH-TYPE TRANSCRIPTIONAL REGULATOR RUTR"/>
    <property type="match status" value="1"/>
</dbReference>
<dbReference type="GO" id="GO:0000976">
    <property type="term" value="F:transcription cis-regulatory region binding"/>
    <property type="evidence" value="ECO:0007669"/>
    <property type="project" value="TreeGrafter"/>
</dbReference>
<dbReference type="InterPro" id="IPR001647">
    <property type="entry name" value="HTH_TetR"/>
</dbReference>
<dbReference type="Gene3D" id="1.10.357.10">
    <property type="entry name" value="Tetracycline Repressor, domain 2"/>
    <property type="match status" value="1"/>
</dbReference>
<sequence>MSSTEKRHYNPERAQQRREQVLDAAAQCFARRGFHAASMAEISKVAGMSAGHIYNYFSGKDEIISAFIELDTERVGELLGELGQAEDPLQEMVDTTREHVDESLEPVNWKLYLEISAEASRNDKIALRVQEGDRVSREQFGGLLRRCREARGLSTDDATIDGRMEVLIAMYQGLPLRLLHNPDLDRDALSESFKVALRALLFS</sequence>
<feature type="domain" description="HTH tetR-type" evidence="6">
    <location>
        <begin position="15"/>
        <end position="75"/>
    </location>
</feature>
<proteinExistence type="predicted"/>
<name>A0A7W5B9K4_9BURK</name>
<reference evidence="7 8" key="1">
    <citation type="submission" date="2020-08" db="EMBL/GenBank/DDBJ databases">
        <title>Genomic Encyclopedia of Type Strains, Phase III (KMG-III): the genomes of soil and plant-associated and newly described type strains.</title>
        <authorList>
            <person name="Whitman W."/>
        </authorList>
    </citation>
    <scope>NUCLEOTIDE SEQUENCE [LARGE SCALE GENOMIC DNA]</scope>
    <source>
        <strain evidence="7 8">CECT 8897</strain>
    </source>
</reference>
<protein>
    <submittedName>
        <fullName evidence="7">AcrR family transcriptional regulator</fullName>
    </submittedName>
</protein>
<feature type="DNA-binding region" description="H-T-H motif" evidence="5">
    <location>
        <begin position="38"/>
        <end position="57"/>
    </location>
</feature>
<dbReference type="RefSeq" id="WP_183440759.1">
    <property type="nucleotide sequence ID" value="NZ_JACHXD010000004.1"/>
</dbReference>
<evidence type="ECO:0000256" key="5">
    <source>
        <dbReference type="PROSITE-ProRule" id="PRU00335"/>
    </source>
</evidence>
<gene>
    <name evidence="7" type="ORF">FHS03_001931</name>
</gene>
<dbReference type="InterPro" id="IPR050109">
    <property type="entry name" value="HTH-type_TetR-like_transc_reg"/>
</dbReference>
<evidence type="ECO:0000256" key="3">
    <source>
        <dbReference type="ARBA" id="ARBA00023125"/>
    </source>
</evidence>
<keyword evidence="2" id="KW-0805">Transcription regulation</keyword>
<dbReference type="InterPro" id="IPR039538">
    <property type="entry name" value="BetI_C"/>
</dbReference>
<dbReference type="Pfam" id="PF00440">
    <property type="entry name" value="TetR_N"/>
    <property type="match status" value="1"/>
</dbReference>
<evidence type="ECO:0000256" key="1">
    <source>
        <dbReference type="ARBA" id="ARBA00022491"/>
    </source>
</evidence>
<evidence type="ECO:0000313" key="8">
    <source>
        <dbReference type="Proteomes" id="UP000541535"/>
    </source>
</evidence>
<dbReference type="SUPFAM" id="SSF48498">
    <property type="entry name" value="Tetracyclin repressor-like, C-terminal domain"/>
    <property type="match status" value="1"/>
</dbReference>
<dbReference type="EMBL" id="JACHXD010000004">
    <property type="protein sequence ID" value="MBB3118886.1"/>
    <property type="molecule type" value="Genomic_DNA"/>
</dbReference>
<accession>A0A7W5B9K4</accession>
<keyword evidence="3 5" id="KW-0238">DNA-binding</keyword>
<evidence type="ECO:0000256" key="4">
    <source>
        <dbReference type="ARBA" id="ARBA00023163"/>
    </source>
</evidence>
<evidence type="ECO:0000313" key="7">
    <source>
        <dbReference type="EMBL" id="MBB3118886.1"/>
    </source>
</evidence>
<evidence type="ECO:0000259" key="6">
    <source>
        <dbReference type="PROSITE" id="PS50977"/>
    </source>
</evidence>
<dbReference type="GO" id="GO:0003700">
    <property type="term" value="F:DNA-binding transcription factor activity"/>
    <property type="evidence" value="ECO:0007669"/>
    <property type="project" value="TreeGrafter"/>
</dbReference>